<keyword evidence="4" id="KW-1185">Reference proteome</keyword>
<protein>
    <submittedName>
        <fullName evidence="3">Uncharacterized protein</fullName>
    </submittedName>
</protein>
<gene>
    <name evidence="2" type="ORF">BVL65_04955</name>
    <name evidence="3" type="ORF">CJ213_00630</name>
</gene>
<dbReference type="Proteomes" id="UP000235293">
    <property type="component" value="Unassembled WGS sequence"/>
</dbReference>
<evidence type="ECO:0000313" key="4">
    <source>
        <dbReference type="Proteomes" id="UP000186260"/>
    </source>
</evidence>
<evidence type="ECO:0000313" key="2">
    <source>
        <dbReference type="EMBL" id="APW18895.1"/>
    </source>
</evidence>
<dbReference type="GeneID" id="95681664"/>
<dbReference type="Proteomes" id="UP000186260">
    <property type="component" value="Chromosome"/>
</dbReference>
<feature type="signal peptide" evidence="1">
    <location>
        <begin position="1"/>
        <end position="27"/>
    </location>
</feature>
<dbReference type="RefSeq" id="WP_012914229.1">
    <property type="nucleotide sequence ID" value="NZ_CP019058.1"/>
</dbReference>
<name>A0A9X7FEK9_9BIFI</name>
<dbReference type="AlphaFoldDB" id="A0A9X7FEK9"/>
<reference evidence="4" key="1">
    <citation type="submission" date="2017-01" db="EMBL/GenBank/DDBJ databases">
        <title>Gardnerella vaginalis bacteremia associated with severe acute encephalopathy in a young female patient: Case Report and characterization of the isolate.</title>
        <authorList>
            <person name="Tankovic J."/>
            <person name="Timinskas A."/>
            <person name="Zilnyte M."/>
            <person name="Janulaitiene M."/>
            <person name="Zvirbliene A."/>
            <person name="Pleckaityte M."/>
        </authorList>
    </citation>
    <scope>NUCLEOTIDE SEQUENCE [LARGE SCALE GENOMIC DNA]</scope>
    <source>
        <strain evidence="4">GV37</strain>
    </source>
</reference>
<reference evidence="2" key="4">
    <citation type="journal article" date="2021" name="Pathogens">
        <title>Discrimination of Gardnerella Species by Combining MALDI-TOF Protein Profile, Chaperonin cpn60 Sequences, and Phenotypic Characteristics.</title>
        <authorList>
            <person name="Bulavaite A."/>
            <person name="Maier T."/>
            <person name="Pleckaityte M."/>
        </authorList>
    </citation>
    <scope>NUCLEOTIDE SEQUENCE</scope>
    <source>
        <strain evidence="2">GV37</strain>
    </source>
</reference>
<evidence type="ECO:0000313" key="3">
    <source>
        <dbReference type="EMBL" id="PMC54688.1"/>
    </source>
</evidence>
<dbReference type="EMBL" id="PNGY01000001">
    <property type="protein sequence ID" value="PMC54688.1"/>
    <property type="molecule type" value="Genomic_DNA"/>
</dbReference>
<evidence type="ECO:0000313" key="5">
    <source>
        <dbReference type="Proteomes" id="UP000235293"/>
    </source>
</evidence>
<organism evidence="3 5">
    <name type="scientific">Gardnerella swidsinskii</name>
    <dbReference type="NCBI Taxonomy" id="2792979"/>
    <lineage>
        <taxon>Bacteria</taxon>
        <taxon>Bacillati</taxon>
        <taxon>Actinomycetota</taxon>
        <taxon>Actinomycetes</taxon>
        <taxon>Bifidobacteriales</taxon>
        <taxon>Bifidobacteriaceae</taxon>
        <taxon>Gardnerella</taxon>
    </lineage>
</organism>
<keyword evidence="1" id="KW-0732">Signal</keyword>
<accession>A0A9X7FEK9</accession>
<feature type="chain" id="PRO_5040864233" evidence="1">
    <location>
        <begin position="28"/>
        <end position="185"/>
    </location>
</feature>
<reference evidence="3 5" key="3">
    <citation type="submission" date="2017-09" db="EMBL/GenBank/DDBJ databases">
        <title>Bacterial strain isolated from the female urinary microbiota.</title>
        <authorList>
            <person name="Thomas-White K."/>
            <person name="Kumar N."/>
            <person name="Forster S."/>
            <person name="Putonti C."/>
            <person name="Lawley T."/>
            <person name="Wolfe A.J."/>
        </authorList>
    </citation>
    <scope>NUCLEOTIDE SEQUENCE [LARGE SCALE GENOMIC DNA]</scope>
    <source>
        <strain evidence="3 5">UMB0411</strain>
    </source>
</reference>
<dbReference type="EMBL" id="CP019058">
    <property type="protein sequence ID" value="APW18895.1"/>
    <property type="molecule type" value="Genomic_DNA"/>
</dbReference>
<proteinExistence type="predicted"/>
<sequence length="185" mass="19335">MMKKVSSLLIAAASLLGSMVFATPSFAVQSTSQYGNFKSEMRGLRSPDGRRSIVPVSGQGLNVHTLAGDTIVVKNNIATWRDATNHTIATINLTVHDGQHVDFGYSKVLHRIAPTVSLETALERGGKKHHCIPKWIGVGWNVLWDATVCTPLSLGISGLASPIAGVSADIACSAAGGTLTAALGC</sequence>
<evidence type="ECO:0000256" key="1">
    <source>
        <dbReference type="SAM" id="SignalP"/>
    </source>
</evidence>
<reference evidence="2" key="2">
    <citation type="submission" date="2017-01" db="EMBL/GenBank/DDBJ databases">
        <authorList>
            <person name="Timinskas A."/>
        </authorList>
    </citation>
    <scope>NUCLEOTIDE SEQUENCE</scope>
    <source>
        <strain evidence="2">GV37</strain>
    </source>
</reference>